<keyword evidence="4" id="KW-1185">Reference proteome</keyword>
<evidence type="ECO:0000313" key="4">
    <source>
        <dbReference type="Proteomes" id="UP001295684"/>
    </source>
</evidence>
<name>A0AAD1U4U8_EUPCR</name>
<evidence type="ECO:0000256" key="2">
    <source>
        <dbReference type="SAM" id="MobiDB-lite"/>
    </source>
</evidence>
<evidence type="ECO:0000313" key="3">
    <source>
        <dbReference type="EMBL" id="CAI2359059.1"/>
    </source>
</evidence>
<comment type="caution">
    <text evidence="3">The sequence shown here is derived from an EMBL/GenBank/DDBJ whole genome shotgun (WGS) entry which is preliminary data.</text>
</comment>
<keyword evidence="1" id="KW-0175">Coiled coil</keyword>
<feature type="region of interest" description="Disordered" evidence="2">
    <location>
        <begin position="1"/>
        <end position="20"/>
    </location>
</feature>
<protein>
    <recommendedName>
        <fullName evidence="5">DUF4200 domain-containing protein</fullName>
    </recommendedName>
</protein>
<dbReference type="AlphaFoldDB" id="A0AAD1U4U8"/>
<dbReference type="Proteomes" id="UP001295684">
    <property type="component" value="Unassembled WGS sequence"/>
</dbReference>
<dbReference type="EMBL" id="CAMPGE010000318">
    <property type="protein sequence ID" value="CAI2359059.1"/>
    <property type="molecule type" value="Genomic_DNA"/>
</dbReference>
<organism evidence="3 4">
    <name type="scientific">Euplotes crassus</name>
    <dbReference type="NCBI Taxonomy" id="5936"/>
    <lineage>
        <taxon>Eukaryota</taxon>
        <taxon>Sar</taxon>
        <taxon>Alveolata</taxon>
        <taxon>Ciliophora</taxon>
        <taxon>Intramacronucleata</taxon>
        <taxon>Spirotrichea</taxon>
        <taxon>Hypotrichia</taxon>
        <taxon>Euplotida</taxon>
        <taxon>Euplotidae</taxon>
        <taxon>Moneuplotes</taxon>
    </lineage>
</organism>
<reference evidence="3" key="1">
    <citation type="submission" date="2023-07" db="EMBL/GenBank/DDBJ databases">
        <authorList>
            <consortium name="AG Swart"/>
            <person name="Singh M."/>
            <person name="Singh A."/>
            <person name="Seah K."/>
            <person name="Emmerich C."/>
        </authorList>
    </citation>
    <scope>NUCLEOTIDE SEQUENCE</scope>
    <source>
        <strain evidence="3">DP1</strain>
    </source>
</reference>
<proteinExistence type="predicted"/>
<sequence length="649" mass="76590">MEKNVISPSSTRGYSEERELDFSVPNQLRQLPMIGLSKYNSEQRLALQRPSRNKNPFIAGVTSLGKRTYDTEMLLVHNEISQIERSRALNLNQKRKKSKISLNYNSGSRTDRTGIIRKIKSIKPQTVTGKMRDKIFNIDPSLCRNQIAKLKRTLAVDRKSRHTQQSEGRELVSSQSTRQISVPRLTSPRENSEDRREYLDGCKLILRKEISINDKYDETRKLVEYIKNEKERLDMSRQAFEIDKKKFMDYKFMLKEDISVIQGQVKKMAKKKSEMEYDCYRKMAQISEIQNEINRINEKIDTNEGHREFIEDVHKFRGIQKLKHSIKMNKQHSKAILPNLENHKNLLKEVVMKYRQDHKNKLFITERDHGDESIEIKTESSQQEEEILDEKSLFNKQKMLDILSALEEDNLFILTQIQEKEFNYEDLKKLFNNKIQAKEDEISKVKDKITQIKKSNLSKMPNFKVKEPLSEEAKFRLESFMKEVNYKLYEIHKIQTSDLDNHDEFAESMARRQGGSIPLALAEDTPEGVLESCMNMLRKIEIEYHNVSDKLDVDNPLVMEAIKKVSADRKQKKIREAQKEINEAKQEQLELNKIKLIKKEDLSQNNLFRGKPLAFKSRKNKIKKKKNIKNEYTEEEVDFMRYVNHKKME</sequence>
<feature type="compositionally biased region" description="Polar residues" evidence="2">
    <location>
        <begin position="1"/>
        <end position="13"/>
    </location>
</feature>
<accession>A0AAD1U4U8</accession>
<feature type="coiled-coil region" evidence="1">
    <location>
        <begin position="567"/>
        <end position="594"/>
    </location>
</feature>
<feature type="coiled-coil region" evidence="1">
    <location>
        <begin position="428"/>
        <end position="455"/>
    </location>
</feature>
<evidence type="ECO:0008006" key="5">
    <source>
        <dbReference type="Google" id="ProtNLM"/>
    </source>
</evidence>
<evidence type="ECO:0000256" key="1">
    <source>
        <dbReference type="SAM" id="Coils"/>
    </source>
</evidence>
<gene>
    <name evidence="3" type="ORF">ECRASSUSDP1_LOCUS344</name>
</gene>
<feature type="region of interest" description="Disordered" evidence="2">
    <location>
        <begin position="154"/>
        <end position="194"/>
    </location>
</feature>